<dbReference type="Gene3D" id="2.40.420.20">
    <property type="match status" value="1"/>
</dbReference>
<evidence type="ECO:0000313" key="4">
    <source>
        <dbReference type="EMBL" id="CDR12966.1"/>
    </source>
</evidence>
<accession>A0A060ZZS7</accession>
<evidence type="ECO:0000313" key="6">
    <source>
        <dbReference type="Proteomes" id="UP000756710"/>
    </source>
</evidence>
<evidence type="ECO:0000313" key="5">
    <source>
        <dbReference type="EMBL" id="MBP2066226.1"/>
    </source>
</evidence>
<organism evidence="4">
    <name type="scientific">Streptomyces iranensis</name>
    <dbReference type="NCBI Taxonomy" id="576784"/>
    <lineage>
        <taxon>Bacteria</taxon>
        <taxon>Bacillati</taxon>
        <taxon>Actinomycetota</taxon>
        <taxon>Actinomycetes</taxon>
        <taxon>Kitasatosporales</taxon>
        <taxon>Streptomycetaceae</taxon>
        <taxon>Streptomyces</taxon>
        <taxon>Streptomyces violaceusniger group</taxon>
    </lineage>
</organism>
<gene>
    <name evidence="5" type="ORF">J2Z30_007274</name>
    <name evidence="4" type="ORF">SIRAN7846</name>
</gene>
<keyword evidence="6" id="KW-1185">Reference proteome</keyword>
<evidence type="ECO:0000259" key="3">
    <source>
        <dbReference type="Pfam" id="PF01471"/>
    </source>
</evidence>
<keyword evidence="2" id="KW-0812">Transmembrane</keyword>
<dbReference type="Gene3D" id="1.10.101.10">
    <property type="entry name" value="PGBD-like superfamily/PGBD"/>
    <property type="match status" value="1"/>
</dbReference>
<dbReference type="RefSeq" id="WP_052701659.1">
    <property type="nucleotide sequence ID" value="NZ_BAABDR010000008.1"/>
</dbReference>
<dbReference type="GO" id="GO:1990281">
    <property type="term" value="C:efflux pump complex"/>
    <property type="evidence" value="ECO:0007669"/>
    <property type="project" value="TreeGrafter"/>
</dbReference>
<evidence type="ECO:0000256" key="1">
    <source>
        <dbReference type="SAM" id="MobiDB-lite"/>
    </source>
</evidence>
<dbReference type="PANTHER" id="PTHR30469:SF33">
    <property type="entry name" value="SLR1207 PROTEIN"/>
    <property type="match status" value="1"/>
</dbReference>
<feature type="compositionally biased region" description="Gly residues" evidence="1">
    <location>
        <begin position="283"/>
        <end position="296"/>
    </location>
</feature>
<dbReference type="Pfam" id="PF01471">
    <property type="entry name" value="PG_binding_1"/>
    <property type="match status" value="1"/>
</dbReference>
<reference evidence="4" key="1">
    <citation type="submission" date="2014-05" db="EMBL/GenBank/DDBJ databases">
        <authorList>
            <person name="Horn Fabian"/>
        </authorList>
    </citation>
    <scope>NUCLEOTIDE SEQUENCE</scope>
</reference>
<feature type="transmembrane region" description="Helical" evidence="2">
    <location>
        <begin position="31"/>
        <end position="50"/>
    </location>
</feature>
<name>A0A060ZZS7_9ACTN</name>
<feature type="region of interest" description="Disordered" evidence="1">
    <location>
        <begin position="277"/>
        <end position="300"/>
    </location>
</feature>
<dbReference type="GeneID" id="32470856"/>
<dbReference type="InterPro" id="IPR036365">
    <property type="entry name" value="PGBD-like_sf"/>
</dbReference>
<feature type="region of interest" description="Disordered" evidence="1">
    <location>
        <begin position="1"/>
        <end position="27"/>
    </location>
</feature>
<dbReference type="InterPro" id="IPR036366">
    <property type="entry name" value="PGBDSf"/>
</dbReference>
<sequence>MTGVTEGQEPEQVADLRPGRTRHRGSRARRAAVAAGVVAAIVAAGTALAVRPWTNGGGKSAPEHGPRSTASVQRTSLTSGLRLDGELGHGTVDEVTAQGQGTFTKLPEAGDRVETGKPLYEVDARPVVLFHGPRPFWRDLAKGVGDGPDVRELERNLTDLGFANAANLTVDEEFTEGTAAAVKRWQKALGLKQTGRVEQGRVVVLPQRAVRVQEVVAKLGATVGAGSGGTVLKVTTPDVYATVKPDEDQLAQLAPGSKVAVELEAGGGVKGEVTAITREPGEGDGAGEGGPGGPGGKAKPEVSIRLADQKKAGAALHSGRSGATVTVPEKKAENVLVVPVTALLAMVGGGYAVEVVGPGGSEPKLVPVKVGLIVKARAEVSGGLKEGDKVVIPV</sequence>
<dbReference type="HOGENOM" id="CLU_057459_1_0_11"/>
<dbReference type="PANTHER" id="PTHR30469">
    <property type="entry name" value="MULTIDRUG RESISTANCE PROTEIN MDTA"/>
    <property type="match status" value="1"/>
</dbReference>
<proteinExistence type="predicted"/>
<feature type="domain" description="Peptidoglycan binding-like" evidence="3">
    <location>
        <begin position="147"/>
        <end position="197"/>
    </location>
</feature>
<dbReference type="Proteomes" id="UP000756710">
    <property type="component" value="Unassembled WGS sequence"/>
</dbReference>
<evidence type="ECO:0000256" key="2">
    <source>
        <dbReference type="SAM" id="Phobius"/>
    </source>
</evidence>
<dbReference type="EMBL" id="LK022848">
    <property type="protein sequence ID" value="CDR12966.1"/>
    <property type="molecule type" value="Genomic_DNA"/>
</dbReference>
<feature type="region of interest" description="Disordered" evidence="1">
    <location>
        <begin position="51"/>
        <end position="76"/>
    </location>
</feature>
<dbReference type="GO" id="GO:0015562">
    <property type="term" value="F:efflux transmembrane transporter activity"/>
    <property type="evidence" value="ECO:0007669"/>
    <property type="project" value="TreeGrafter"/>
</dbReference>
<dbReference type="AlphaFoldDB" id="A0A060ZZS7"/>
<keyword evidence="2" id="KW-1133">Transmembrane helix</keyword>
<dbReference type="EMBL" id="JAGGLR010000023">
    <property type="protein sequence ID" value="MBP2066226.1"/>
    <property type="molecule type" value="Genomic_DNA"/>
</dbReference>
<keyword evidence="2" id="KW-0472">Membrane</keyword>
<dbReference type="SUPFAM" id="SSF47090">
    <property type="entry name" value="PGBD-like"/>
    <property type="match status" value="1"/>
</dbReference>
<reference evidence="5 6" key="2">
    <citation type="submission" date="2021-03" db="EMBL/GenBank/DDBJ databases">
        <title>Genomic Encyclopedia of Type Strains, Phase IV (KMG-IV): sequencing the most valuable type-strain genomes for metagenomic binning, comparative biology and taxonomic classification.</title>
        <authorList>
            <person name="Goeker M."/>
        </authorList>
    </citation>
    <scope>NUCLEOTIDE SEQUENCE [LARGE SCALE GENOMIC DNA]</scope>
    <source>
        <strain evidence="5 6">DSM 41954</strain>
    </source>
</reference>
<protein>
    <submittedName>
        <fullName evidence="5">Peptidoglycan hydrolase-like protein with peptidoglycan-binding domain</fullName>
    </submittedName>
    <submittedName>
        <fullName evidence="4">Peptidoglycan-binding domain 1 protein</fullName>
    </submittedName>
</protein>
<dbReference type="InterPro" id="IPR002477">
    <property type="entry name" value="Peptidoglycan-bd-like"/>
</dbReference>